<dbReference type="Proteomes" id="UP000298264">
    <property type="component" value="Unassembled WGS sequence"/>
</dbReference>
<dbReference type="RefSeq" id="WP_135766064.1">
    <property type="nucleotide sequence ID" value="NZ_RQHV01000066.1"/>
</dbReference>
<dbReference type="AlphaFoldDB" id="A0A4R9LIS4"/>
<dbReference type="Gene3D" id="1.20.120.1490">
    <property type="match status" value="1"/>
</dbReference>
<gene>
    <name evidence="2" type="ORF">EHS11_19540</name>
</gene>
<evidence type="ECO:0000313" key="3">
    <source>
        <dbReference type="Proteomes" id="UP000298264"/>
    </source>
</evidence>
<evidence type="ECO:0008006" key="4">
    <source>
        <dbReference type="Google" id="ProtNLM"/>
    </source>
</evidence>
<proteinExistence type="predicted"/>
<evidence type="ECO:0000256" key="1">
    <source>
        <dbReference type="SAM" id="MobiDB-lite"/>
    </source>
</evidence>
<name>A0A4R9LIS4_9LEPT</name>
<reference evidence="2" key="1">
    <citation type="journal article" date="2019" name="PLoS Negl. Trop. Dis.">
        <title>Revisiting the worldwide diversity of Leptospira species in the environment.</title>
        <authorList>
            <person name="Vincent A.T."/>
            <person name="Schiettekatte O."/>
            <person name="Bourhy P."/>
            <person name="Veyrier F.J."/>
            <person name="Picardeau M."/>
        </authorList>
    </citation>
    <scope>NUCLEOTIDE SEQUENCE [LARGE SCALE GENOMIC DNA]</scope>
    <source>
        <strain evidence="2">201400974</strain>
    </source>
</reference>
<keyword evidence="3" id="KW-1185">Reference proteome</keyword>
<organism evidence="2 3">
    <name type="scientific">Leptospira ilyithenensis</name>
    <dbReference type="NCBI Taxonomy" id="2484901"/>
    <lineage>
        <taxon>Bacteria</taxon>
        <taxon>Pseudomonadati</taxon>
        <taxon>Spirochaetota</taxon>
        <taxon>Spirochaetia</taxon>
        <taxon>Leptospirales</taxon>
        <taxon>Leptospiraceae</taxon>
        <taxon>Leptospira</taxon>
    </lineage>
</organism>
<dbReference type="OrthoDB" id="329976at2"/>
<accession>A0A4R9LIS4</accession>
<feature type="region of interest" description="Disordered" evidence="1">
    <location>
        <begin position="156"/>
        <end position="176"/>
    </location>
</feature>
<protein>
    <recommendedName>
        <fullName evidence="4">Periplasmic heavy metal sensor</fullName>
    </recommendedName>
</protein>
<evidence type="ECO:0000313" key="2">
    <source>
        <dbReference type="EMBL" id="TGN06545.1"/>
    </source>
</evidence>
<comment type="caution">
    <text evidence="2">The sequence shown here is derived from an EMBL/GenBank/DDBJ whole genome shotgun (WGS) entry which is preliminary data.</text>
</comment>
<dbReference type="EMBL" id="RQHV01000066">
    <property type="protein sequence ID" value="TGN06545.1"/>
    <property type="molecule type" value="Genomic_DNA"/>
</dbReference>
<sequence length="176" mass="20296">MKEFPVKTMFLVTMCTYMSLSAEPPPPPPPGPFMGPPLGIIFPFPDPEGKEFEKLAQDLKLTKEKKEKIKSSLDKKESLLKEKVDKMLPLHEDLRSILESEKVDLAVVKSKLQEISNTQLDIRMIQIQGRLEFESQLNPEQKDTLKTINKKRMETMRSRREPFSGPDRLECVEPKK</sequence>